<dbReference type="Proteomes" id="UP001221411">
    <property type="component" value="Unassembled WGS sequence"/>
</dbReference>
<accession>A0ABT5EKI8</accession>
<sequence length="58" mass="6558">MVERKEGSPVPAEAETLHEVVFVLEEVQQLCPWSSWQALMQWSSLTDAAWALIAERSS</sequence>
<dbReference type="RefSeq" id="WP_271917622.1">
    <property type="nucleotide sequence ID" value="NZ_JAQNDO010000001.1"/>
</dbReference>
<proteinExistence type="predicted"/>
<reference evidence="1 2" key="1">
    <citation type="submission" date="2022-11" db="EMBL/GenBank/DDBJ databases">
        <title>Minimal conservation of predation-associated metabolite biosynthetic gene clusters underscores biosynthetic potential of Myxococcota including descriptions for ten novel species: Archangium lansinium sp. nov., Myxococcus landrumus sp. nov., Nannocystis bai.</title>
        <authorList>
            <person name="Ahearne A."/>
            <person name="Stevens C."/>
            <person name="Dowd S."/>
        </authorList>
    </citation>
    <scope>NUCLEOTIDE SEQUENCE [LARGE SCALE GENOMIC DNA]</scope>
    <source>
        <strain evidence="1 2">RJM3</strain>
    </source>
</reference>
<dbReference type="EMBL" id="JAQNDO010000001">
    <property type="protein sequence ID" value="MDC0742281.1"/>
    <property type="molecule type" value="Genomic_DNA"/>
</dbReference>
<name>A0ABT5EKI8_9BACT</name>
<evidence type="ECO:0008006" key="3">
    <source>
        <dbReference type="Google" id="ProtNLM"/>
    </source>
</evidence>
<gene>
    <name evidence="1" type="ORF">POL67_13090</name>
</gene>
<protein>
    <recommendedName>
        <fullName evidence="3">Transposase</fullName>
    </recommendedName>
</protein>
<organism evidence="1 2">
    <name type="scientific">Polyangium mundeleinium</name>
    <dbReference type="NCBI Taxonomy" id="2995306"/>
    <lineage>
        <taxon>Bacteria</taxon>
        <taxon>Pseudomonadati</taxon>
        <taxon>Myxococcota</taxon>
        <taxon>Polyangia</taxon>
        <taxon>Polyangiales</taxon>
        <taxon>Polyangiaceae</taxon>
        <taxon>Polyangium</taxon>
    </lineage>
</organism>
<evidence type="ECO:0000313" key="1">
    <source>
        <dbReference type="EMBL" id="MDC0742281.1"/>
    </source>
</evidence>
<evidence type="ECO:0000313" key="2">
    <source>
        <dbReference type="Proteomes" id="UP001221411"/>
    </source>
</evidence>
<comment type="caution">
    <text evidence="1">The sequence shown here is derived from an EMBL/GenBank/DDBJ whole genome shotgun (WGS) entry which is preliminary data.</text>
</comment>
<keyword evidence="2" id="KW-1185">Reference proteome</keyword>